<keyword evidence="2" id="KW-1133">Transmembrane helix</keyword>
<keyword evidence="1" id="KW-0175">Coiled coil</keyword>
<protein>
    <recommendedName>
        <fullName evidence="5">DUF4760 domain-containing protein</fullName>
    </recommendedName>
</protein>
<feature type="transmembrane region" description="Helical" evidence="2">
    <location>
        <begin position="6"/>
        <end position="24"/>
    </location>
</feature>
<evidence type="ECO:0000256" key="2">
    <source>
        <dbReference type="SAM" id="Phobius"/>
    </source>
</evidence>
<evidence type="ECO:0000256" key="1">
    <source>
        <dbReference type="SAM" id="Coils"/>
    </source>
</evidence>
<proteinExistence type="predicted"/>
<organism evidence="3 4">
    <name type="scientific">Tenacibaculum tangerinum</name>
    <dbReference type="NCBI Taxonomy" id="3038772"/>
    <lineage>
        <taxon>Bacteria</taxon>
        <taxon>Pseudomonadati</taxon>
        <taxon>Bacteroidota</taxon>
        <taxon>Flavobacteriia</taxon>
        <taxon>Flavobacteriales</taxon>
        <taxon>Flavobacteriaceae</taxon>
        <taxon>Tenacibaculum</taxon>
    </lineage>
</organism>
<reference evidence="3 4" key="1">
    <citation type="submission" date="2023-04" db="EMBL/GenBank/DDBJ databases">
        <title>Tenacibaculum tangerinum sp. nov., isolated from sea tidal flat of South Korea.</title>
        <authorList>
            <person name="Lee S.H."/>
            <person name="Kim J.-J."/>
        </authorList>
    </citation>
    <scope>NUCLEOTIDE SEQUENCE [LARGE SCALE GENOMIC DNA]</scope>
    <source>
        <strain evidence="3 4">GRR-S3-23</strain>
    </source>
</reference>
<evidence type="ECO:0000313" key="4">
    <source>
        <dbReference type="Proteomes" id="UP001232001"/>
    </source>
</evidence>
<feature type="coiled-coil region" evidence="1">
    <location>
        <begin position="29"/>
        <end position="73"/>
    </location>
</feature>
<keyword evidence="2" id="KW-0472">Membrane</keyword>
<accession>A0ABY8L6R3</accession>
<dbReference type="RefSeq" id="WP_279652646.1">
    <property type="nucleotide sequence ID" value="NZ_CP122539.1"/>
</dbReference>
<sequence>MDEINWIELIIKVTLFLIASYFIFYRSWLKSLGNEVAKLSTRKQLTELEETVKKDFNEKLESYKSKLNEELALKIEPIKSDLAKSNITHQIQFGVLHQERAKITIELYKKLQEVHSAMVIWTAFMHPIIENAEKEALERTDRVNKAMDDFRNFYIVNKIYFSLSFCKVIDSVFQEYWDKAWNYNYKQQRIQSGQLPKEFYKEYSEEMSKISKEIREQLPKKIEEIEAMLRKILNVED</sequence>
<dbReference type="EMBL" id="CP122539">
    <property type="protein sequence ID" value="WGH76786.1"/>
    <property type="molecule type" value="Genomic_DNA"/>
</dbReference>
<gene>
    <name evidence="3" type="ORF">P8625_06460</name>
</gene>
<name>A0ABY8L6R3_9FLAO</name>
<keyword evidence="2" id="KW-0812">Transmembrane</keyword>
<keyword evidence="4" id="KW-1185">Reference proteome</keyword>
<evidence type="ECO:0008006" key="5">
    <source>
        <dbReference type="Google" id="ProtNLM"/>
    </source>
</evidence>
<dbReference type="Proteomes" id="UP001232001">
    <property type="component" value="Chromosome"/>
</dbReference>
<evidence type="ECO:0000313" key="3">
    <source>
        <dbReference type="EMBL" id="WGH76786.1"/>
    </source>
</evidence>